<dbReference type="InterPro" id="IPR001611">
    <property type="entry name" value="Leu-rich_rpt"/>
</dbReference>
<dbReference type="InterPro" id="IPR027038">
    <property type="entry name" value="RanGap"/>
</dbReference>
<dbReference type="PANTHER" id="PTHR24113:SF12">
    <property type="entry name" value="RAN GTPASE-ACTIVATING PROTEIN 1"/>
    <property type="match status" value="1"/>
</dbReference>
<feature type="compositionally biased region" description="Basic and acidic residues" evidence="5">
    <location>
        <begin position="124"/>
        <end position="138"/>
    </location>
</feature>
<keyword evidence="7" id="KW-1185">Reference proteome</keyword>
<dbReference type="EMBL" id="AGNL01024930">
    <property type="protein sequence ID" value="EJK58551.1"/>
    <property type="molecule type" value="Genomic_DNA"/>
</dbReference>
<feature type="compositionally biased region" description="Low complexity" evidence="5">
    <location>
        <begin position="109"/>
        <end position="118"/>
    </location>
</feature>
<proteinExistence type="predicted"/>
<feature type="compositionally biased region" description="Low complexity" evidence="5">
    <location>
        <begin position="33"/>
        <end position="50"/>
    </location>
</feature>
<keyword evidence="3" id="KW-0677">Repeat</keyword>
<keyword evidence="1" id="KW-0343">GTPase activation</keyword>
<dbReference type="GO" id="GO:0006913">
    <property type="term" value="P:nucleocytoplasmic transport"/>
    <property type="evidence" value="ECO:0007669"/>
    <property type="project" value="TreeGrafter"/>
</dbReference>
<dbReference type="SUPFAM" id="SSF52047">
    <property type="entry name" value="RNI-like"/>
    <property type="match status" value="1"/>
</dbReference>
<name>K0SC82_THAOC</name>
<dbReference type="GO" id="GO:0005096">
    <property type="term" value="F:GTPase activator activity"/>
    <property type="evidence" value="ECO:0007669"/>
    <property type="project" value="UniProtKB-KW"/>
</dbReference>
<evidence type="ECO:0000256" key="4">
    <source>
        <dbReference type="SAM" id="Coils"/>
    </source>
</evidence>
<feature type="coiled-coil region" evidence="4">
    <location>
        <begin position="185"/>
        <end position="255"/>
    </location>
</feature>
<dbReference type="Proteomes" id="UP000266841">
    <property type="component" value="Unassembled WGS sequence"/>
</dbReference>
<dbReference type="GO" id="GO:0005829">
    <property type="term" value="C:cytosol"/>
    <property type="evidence" value="ECO:0007669"/>
    <property type="project" value="TreeGrafter"/>
</dbReference>
<evidence type="ECO:0000256" key="5">
    <source>
        <dbReference type="SAM" id="MobiDB-lite"/>
    </source>
</evidence>
<dbReference type="PANTHER" id="PTHR24113">
    <property type="entry name" value="RAN GTPASE-ACTIVATING PROTEIN 1"/>
    <property type="match status" value="1"/>
</dbReference>
<gene>
    <name evidence="6" type="ORF">THAOC_21315</name>
</gene>
<dbReference type="GO" id="GO:0031267">
    <property type="term" value="F:small GTPase binding"/>
    <property type="evidence" value="ECO:0007669"/>
    <property type="project" value="TreeGrafter"/>
</dbReference>
<accession>K0SC82</accession>
<keyword evidence="4" id="KW-0175">Coiled coil</keyword>
<feature type="non-terminal residue" evidence="6">
    <location>
        <position position="1"/>
    </location>
</feature>
<keyword evidence="2" id="KW-0433">Leucine-rich repeat</keyword>
<reference evidence="6 7" key="1">
    <citation type="journal article" date="2012" name="Genome Biol.">
        <title>Genome and low-iron response of an oceanic diatom adapted to chronic iron limitation.</title>
        <authorList>
            <person name="Lommer M."/>
            <person name="Specht M."/>
            <person name="Roy A.S."/>
            <person name="Kraemer L."/>
            <person name="Andreson R."/>
            <person name="Gutowska M.A."/>
            <person name="Wolf J."/>
            <person name="Bergner S.V."/>
            <person name="Schilhabel M.B."/>
            <person name="Klostermeier U.C."/>
            <person name="Beiko R.G."/>
            <person name="Rosenstiel P."/>
            <person name="Hippler M."/>
            <person name="Laroche J."/>
        </authorList>
    </citation>
    <scope>NUCLEOTIDE SEQUENCE [LARGE SCALE GENOMIC DNA]</scope>
    <source>
        <strain evidence="6 7">CCMP1005</strain>
    </source>
</reference>
<dbReference type="InterPro" id="IPR032675">
    <property type="entry name" value="LRR_dom_sf"/>
</dbReference>
<evidence type="ECO:0000256" key="2">
    <source>
        <dbReference type="ARBA" id="ARBA00022614"/>
    </source>
</evidence>
<feature type="region of interest" description="Disordered" evidence="5">
    <location>
        <begin position="1"/>
        <end position="185"/>
    </location>
</feature>
<dbReference type="Pfam" id="PF13516">
    <property type="entry name" value="LRR_6"/>
    <property type="match status" value="2"/>
</dbReference>
<sequence>FPPALQPNATTETTETTEQREDGNAGIRSPGFPSAVPRRSAAAASLASLPGSCRTQGTALGRPPRRSLRRARPTDGSLPAPPTRTESSVLPGDLCRGGIATNPPPTPPTRRSTQSTSTLARLPRRSERAREDHADHARHNSRAASAMSAEYARTRQRGGGDGATDAAINPAKTSATSSADPESMLKQALARIDSLERQHEEMKTSMERETKAMRGDICILHDTNKALQASTERQIESLMDDVNSLQSENKALKWSLNRLAWKAQEGWEYPVAIQPDEYWQSKGYDHEAIRCLKVWFFEELKTVVPKLEHGVCDSITVGYVNHDKALVPHWNALFRSFKHINPYDSGVKLHLQNSELNEELMWEICNHVRHRNISQVSFCDNEFTNIQGAIIELGNALKSPQLKSLTWSQNPIESVEDMNLFTRVLTQSNSVDKLKFTWNGNENTQALLSGVNFSRYKLLNLGSNTLQTNGRTDIPDLIATNPPLESLNLFSNRLNDDDAVLIAQSLGANTHLTNLNVRGNNMQERGMRALYEAVNDTSTLNALSDGNHSCRLEGLSDDFDLYAINWDRSSDGVYMNRMCKIHILMVDRYDIGGGNVPHLNTELSGEDSVLLAPYLMESVVRRQ</sequence>
<organism evidence="6 7">
    <name type="scientific">Thalassiosira oceanica</name>
    <name type="common">Marine diatom</name>
    <dbReference type="NCBI Taxonomy" id="159749"/>
    <lineage>
        <taxon>Eukaryota</taxon>
        <taxon>Sar</taxon>
        <taxon>Stramenopiles</taxon>
        <taxon>Ochrophyta</taxon>
        <taxon>Bacillariophyta</taxon>
        <taxon>Coscinodiscophyceae</taxon>
        <taxon>Thalassiosirophycidae</taxon>
        <taxon>Thalassiosirales</taxon>
        <taxon>Thalassiosiraceae</taxon>
        <taxon>Thalassiosira</taxon>
    </lineage>
</organism>
<protein>
    <submittedName>
        <fullName evidence="6">Uncharacterized protein</fullName>
    </submittedName>
</protein>
<dbReference type="AlphaFoldDB" id="K0SC82"/>
<dbReference type="GO" id="GO:0005634">
    <property type="term" value="C:nucleus"/>
    <property type="evidence" value="ECO:0007669"/>
    <property type="project" value="TreeGrafter"/>
</dbReference>
<dbReference type="OrthoDB" id="192312at2759"/>
<feature type="compositionally biased region" description="Polar residues" evidence="5">
    <location>
        <begin position="171"/>
        <end position="180"/>
    </location>
</feature>
<evidence type="ECO:0000256" key="3">
    <source>
        <dbReference type="ARBA" id="ARBA00022737"/>
    </source>
</evidence>
<dbReference type="eggNOG" id="KOG4308">
    <property type="taxonomic scope" value="Eukaryota"/>
</dbReference>
<evidence type="ECO:0000313" key="7">
    <source>
        <dbReference type="Proteomes" id="UP000266841"/>
    </source>
</evidence>
<evidence type="ECO:0000313" key="6">
    <source>
        <dbReference type="EMBL" id="EJK58551.1"/>
    </source>
</evidence>
<dbReference type="SMART" id="SM00368">
    <property type="entry name" value="LRR_RI"/>
    <property type="match status" value="2"/>
</dbReference>
<comment type="caution">
    <text evidence="6">The sequence shown here is derived from an EMBL/GenBank/DDBJ whole genome shotgun (WGS) entry which is preliminary data.</text>
</comment>
<evidence type="ECO:0000256" key="1">
    <source>
        <dbReference type="ARBA" id="ARBA00022468"/>
    </source>
</evidence>
<dbReference type="Gene3D" id="3.80.10.10">
    <property type="entry name" value="Ribonuclease Inhibitor"/>
    <property type="match status" value="1"/>
</dbReference>
<dbReference type="GO" id="GO:0048471">
    <property type="term" value="C:perinuclear region of cytoplasm"/>
    <property type="evidence" value="ECO:0007669"/>
    <property type="project" value="TreeGrafter"/>
</dbReference>